<dbReference type="PANTHER" id="PTHR31635">
    <property type="entry name" value="REVERSE TRANSCRIPTASE DOMAIN-CONTAINING PROTEIN-RELATED"/>
    <property type="match status" value="1"/>
</dbReference>
<evidence type="ECO:0000313" key="2">
    <source>
        <dbReference type="EMBL" id="WVZ54242.1"/>
    </source>
</evidence>
<dbReference type="PANTHER" id="PTHR31635:SF196">
    <property type="entry name" value="REVERSE TRANSCRIPTASE DOMAIN-CONTAINING PROTEIN-RELATED"/>
    <property type="match status" value="1"/>
</dbReference>
<dbReference type="Proteomes" id="UP001341281">
    <property type="component" value="Chromosome 01"/>
</dbReference>
<organism evidence="2 3">
    <name type="scientific">Paspalum notatum var. saurae</name>
    <dbReference type="NCBI Taxonomy" id="547442"/>
    <lineage>
        <taxon>Eukaryota</taxon>
        <taxon>Viridiplantae</taxon>
        <taxon>Streptophyta</taxon>
        <taxon>Embryophyta</taxon>
        <taxon>Tracheophyta</taxon>
        <taxon>Spermatophyta</taxon>
        <taxon>Magnoliopsida</taxon>
        <taxon>Liliopsida</taxon>
        <taxon>Poales</taxon>
        <taxon>Poaceae</taxon>
        <taxon>PACMAD clade</taxon>
        <taxon>Panicoideae</taxon>
        <taxon>Andropogonodae</taxon>
        <taxon>Paspaleae</taxon>
        <taxon>Paspalinae</taxon>
        <taxon>Paspalum</taxon>
    </lineage>
</organism>
<keyword evidence="3" id="KW-1185">Reference proteome</keyword>
<dbReference type="InterPro" id="IPR000477">
    <property type="entry name" value="RT_dom"/>
</dbReference>
<accession>A0AAQ3SJK8</accession>
<proteinExistence type="predicted"/>
<evidence type="ECO:0000259" key="1">
    <source>
        <dbReference type="PROSITE" id="PS50878"/>
    </source>
</evidence>
<dbReference type="EMBL" id="CP144745">
    <property type="protein sequence ID" value="WVZ54242.1"/>
    <property type="molecule type" value="Genomic_DNA"/>
</dbReference>
<dbReference type="AlphaFoldDB" id="A0AAQ3SJK8"/>
<dbReference type="InterPro" id="IPR043502">
    <property type="entry name" value="DNA/RNA_pol_sf"/>
</dbReference>
<dbReference type="SUPFAM" id="SSF56672">
    <property type="entry name" value="DNA/RNA polymerases"/>
    <property type="match status" value="1"/>
</dbReference>
<gene>
    <name evidence="2" type="ORF">U9M48_005067</name>
</gene>
<reference evidence="2 3" key="1">
    <citation type="submission" date="2024-02" db="EMBL/GenBank/DDBJ databases">
        <title>High-quality chromosome-scale genome assembly of Pensacola bahiagrass (Paspalum notatum Flugge var. saurae).</title>
        <authorList>
            <person name="Vega J.M."/>
            <person name="Podio M."/>
            <person name="Orjuela J."/>
            <person name="Siena L.A."/>
            <person name="Pessino S.C."/>
            <person name="Combes M.C."/>
            <person name="Mariac C."/>
            <person name="Albertini E."/>
            <person name="Pupilli F."/>
            <person name="Ortiz J.P.A."/>
            <person name="Leblanc O."/>
        </authorList>
    </citation>
    <scope>NUCLEOTIDE SEQUENCE [LARGE SCALE GENOMIC DNA]</scope>
    <source>
        <strain evidence="2">R1</strain>
        <tissue evidence="2">Leaf</tissue>
    </source>
</reference>
<feature type="domain" description="Reverse transcriptase" evidence="1">
    <location>
        <begin position="43"/>
        <end position="311"/>
    </location>
</feature>
<dbReference type="CDD" id="cd01650">
    <property type="entry name" value="RT_nLTR_like"/>
    <property type="match status" value="1"/>
</dbReference>
<dbReference type="Pfam" id="PF00078">
    <property type="entry name" value="RVT_1"/>
    <property type="match status" value="1"/>
</dbReference>
<dbReference type="PROSITE" id="PS50878">
    <property type="entry name" value="RT_POL"/>
    <property type="match status" value="1"/>
</dbReference>
<name>A0AAQ3SJK8_PASNO</name>
<evidence type="ECO:0000313" key="3">
    <source>
        <dbReference type="Proteomes" id="UP001341281"/>
    </source>
</evidence>
<protein>
    <recommendedName>
        <fullName evidence="1">Reverse transcriptase domain-containing protein</fullName>
    </recommendedName>
</protein>
<sequence length="395" mass="45011">MLTKEFSMVELEEAIKEMKTNTALGPDGWFVELRRDILEMLNKLHEGNLDLARLNYGVITLIPKVKGATNIKQFRPICLLNVIYKIITKVLTIRLTKVADSVISENQTAFIPGRNILDGVVIVHEVIHHLKKQKKAGIVLKLDFEKAYDKVDWTFLEEMDCLGEKAVEGGRVSVNLNGQRGEFFRSYKGLRQGDPLSPMLFNLIGDALSEILKTAREKGVLNGLVPDLIEGGLTHLQYADNMILFLENTEREIRNMKFLLFCYEEMSGMRINYAKSEVFTVGMGDGECDEIAKVFNCKKGVFPIKYLGIPIRDRRLSKEELSEPVRKVEKRLETWKCSQLSYGGKAVLINSSLTSIPMYMMGFYLLHEGTHQQMDSIRGRFFWQGVGKKKKIPYG</sequence>